<feature type="region of interest" description="Disordered" evidence="5">
    <location>
        <begin position="1"/>
        <end position="49"/>
    </location>
</feature>
<keyword evidence="8" id="KW-1185">Reference proteome</keyword>
<dbReference type="AlphaFoldDB" id="A0A395J6H6"/>
<evidence type="ECO:0000313" key="7">
    <source>
        <dbReference type="EMBL" id="RAL67748.1"/>
    </source>
</evidence>
<evidence type="ECO:0000256" key="4">
    <source>
        <dbReference type="ARBA" id="ARBA00023136"/>
    </source>
</evidence>
<dbReference type="EMBL" id="QKRW01000003">
    <property type="protein sequence ID" value="RAL67748.1"/>
    <property type="molecule type" value="Genomic_DNA"/>
</dbReference>
<evidence type="ECO:0000256" key="6">
    <source>
        <dbReference type="SAM" id="Phobius"/>
    </source>
</evidence>
<protein>
    <recommendedName>
        <fullName evidence="9">Major facilitator superfamily (MFS) profile domain-containing protein</fullName>
    </recommendedName>
</protein>
<dbReference type="InterPro" id="IPR036259">
    <property type="entry name" value="MFS_trans_sf"/>
</dbReference>
<proteinExistence type="predicted"/>
<keyword evidence="2 6" id="KW-0812">Transmembrane</keyword>
<gene>
    <name evidence="7" type="ORF">DID88_008481</name>
</gene>
<evidence type="ECO:0000313" key="8">
    <source>
        <dbReference type="Proteomes" id="UP000249056"/>
    </source>
</evidence>
<dbReference type="Proteomes" id="UP000249056">
    <property type="component" value="Unassembled WGS sequence"/>
</dbReference>
<evidence type="ECO:0000256" key="2">
    <source>
        <dbReference type="ARBA" id="ARBA00022692"/>
    </source>
</evidence>
<evidence type="ECO:0008006" key="9">
    <source>
        <dbReference type="Google" id="ProtNLM"/>
    </source>
</evidence>
<feature type="transmembrane region" description="Helical" evidence="6">
    <location>
        <begin position="174"/>
        <end position="197"/>
    </location>
</feature>
<comment type="caution">
    <text evidence="7">The sequence shown here is derived from an EMBL/GenBank/DDBJ whole genome shotgun (WGS) entry which is preliminary data.</text>
</comment>
<reference evidence="7 8" key="1">
    <citation type="submission" date="2018-06" db="EMBL/GenBank/DDBJ databases">
        <title>Genome Sequence of the Brown Rot Fungal Pathogen Monilinia fructigena.</title>
        <authorList>
            <person name="Landi L."/>
            <person name="De Miccolis Angelini R.M."/>
            <person name="Pollastro S."/>
            <person name="Abate D."/>
            <person name="Faretra F."/>
            <person name="Romanazzi G."/>
        </authorList>
    </citation>
    <scope>NUCLEOTIDE SEQUENCE [LARGE SCALE GENOMIC DNA]</scope>
    <source>
        <strain evidence="7 8">Mfrg269</strain>
    </source>
</reference>
<dbReference type="Gene3D" id="1.20.1720.10">
    <property type="entry name" value="Multidrug resistance protein D"/>
    <property type="match status" value="1"/>
</dbReference>
<dbReference type="SUPFAM" id="SSF103473">
    <property type="entry name" value="MFS general substrate transporter"/>
    <property type="match status" value="1"/>
</dbReference>
<dbReference type="Pfam" id="PF07690">
    <property type="entry name" value="MFS_1"/>
    <property type="match status" value="1"/>
</dbReference>
<feature type="compositionally biased region" description="Polar residues" evidence="5">
    <location>
        <begin position="8"/>
        <end position="43"/>
    </location>
</feature>
<dbReference type="PANTHER" id="PTHR23502:SF26">
    <property type="entry name" value="MAJOR FACILITATOR SUPERFAMILY (MFS) PROFILE DOMAIN-CONTAINING PROTEIN"/>
    <property type="match status" value="1"/>
</dbReference>
<keyword evidence="3 6" id="KW-1133">Transmembrane helix</keyword>
<comment type="subcellular location">
    <subcellularLocation>
        <location evidence="1">Membrane</location>
        <topology evidence="1">Multi-pass membrane protein</topology>
    </subcellularLocation>
</comment>
<organism evidence="7 8">
    <name type="scientific">Monilinia fructigena</name>
    <dbReference type="NCBI Taxonomy" id="38457"/>
    <lineage>
        <taxon>Eukaryota</taxon>
        <taxon>Fungi</taxon>
        <taxon>Dikarya</taxon>
        <taxon>Ascomycota</taxon>
        <taxon>Pezizomycotina</taxon>
        <taxon>Leotiomycetes</taxon>
        <taxon>Helotiales</taxon>
        <taxon>Sclerotiniaceae</taxon>
        <taxon>Monilinia</taxon>
    </lineage>
</organism>
<keyword evidence="4 6" id="KW-0472">Membrane</keyword>
<dbReference type="InterPro" id="IPR011701">
    <property type="entry name" value="MFS"/>
</dbReference>
<evidence type="ECO:0000256" key="1">
    <source>
        <dbReference type="ARBA" id="ARBA00004141"/>
    </source>
</evidence>
<evidence type="ECO:0000256" key="3">
    <source>
        <dbReference type="ARBA" id="ARBA00022989"/>
    </source>
</evidence>
<name>A0A395J6H6_9HELO</name>
<dbReference type="PANTHER" id="PTHR23502">
    <property type="entry name" value="MAJOR FACILITATOR SUPERFAMILY"/>
    <property type="match status" value="1"/>
</dbReference>
<dbReference type="GO" id="GO:0022857">
    <property type="term" value="F:transmembrane transporter activity"/>
    <property type="evidence" value="ECO:0007669"/>
    <property type="project" value="InterPro"/>
</dbReference>
<dbReference type="GO" id="GO:0005886">
    <property type="term" value="C:plasma membrane"/>
    <property type="evidence" value="ECO:0007669"/>
    <property type="project" value="TreeGrafter"/>
</dbReference>
<evidence type="ECO:0000256" key="5">
    <source>
        <dbReference type="SAM" id="MobiDB-lite"/>
    </source>
</evidence>
<sequence>MEPVGSTPVANGNPASSFNQSRGTIEQPQPFNSQEQVSNTPNRQEAEARGMALGQRPNGIFIIEPNHPRIPESPDVERSTEFFDDKERFDSAVTSSANISLAGLFSPLSSNIYFPALKEISTELNVSLSLAAGSAATIAVGAGVIGDITTPKERGGLIGIFGGIRMLGQSIGPVFGGIITQYLGFRAIFSGFFLAWVR</sequence>
<accession>A0A395J6H6</accession>